<evidence type="ECO:0000256" key="7">
    <source>
        <dbReference type="RuleBase" id="RU000477"/>
    </source>
</evidence>
<proteinExistence type="inferred from homology"/>
<keyword evidence="10" id="KW-1185">Reference proteome</keyword>
<comment type="similarity">
    <text evidence="2 7">Belongs to the MIP/aquaporin (TC 1.A.8) family.</text>
</comment>
<feature type="transmembrane region" description="Helical" evidence="8">
    <location>
        <begin position="39"/>
        <end position="59"/>
    </location>
</feature>
<dbReference type="GO" id="GO:0005886">
    <property type="term" value="C:plasma membrane"/>
    <property type="evidence" value="ECO:0007669"/>
    <property type="project" value="TreeGrafter"/>
</dbReference>
<keyword evidence="3 7" id="KW-0813">Transport</keyword>
<feature type="transmembrane region" description="Helical" evidence="8">
    <location>
        <begin position="79"/>
        <end position="104"/>
    </location>
</feature>
<dbReference type="InterPro" id="IPR050363">
    <property type="entry name" value="MIP/Aquaporin"/>
</dbReference>
<dbReference type="GO" id="GO:0015254">
    <property type="term" value="F:glycerol channel activity"/>
    <property type="evidence" value="ECO:0007669"/>
    <property type="project" value="TreeGrafter"/>
</dbReference>
<feature type="transmembrane region" description="Helical" evidence="8">
    <location>
        <begin position="6"/>
        <end position="27"/>
    </location>
</feature>
<dbReference type="PRINTS" id="PR00783">
    <property type="entry name" value="MINTRINSICP"/>
</dbReference>
<comment type="subcellular location">
    <subcellularLocation>
        <location evidence="1">Membrane</location>
        <topology evidence="1">Multi-pass membrane protein</topology>
    </subcellularLocation>
</comment>
<evidence type="ECO:0000313" key="10">
    <source>
        <dbReference type="Proteomes" id="UP000305939"/>
    </source>
</evidence>
<evidence type="ECO:0000256" key="4">
    <source>
        <dbReference type="ARBA" id="ARBA00022692"/>
    </source>
</evidence>
<comment type="caution">
    <text evidence="9">The sequence shown here is derived from an EMBL/GenBank/DDBJ whole genome shotgun (WGS) entry which is preliminary data.</text>
</comment>
<reference evidence="9 10" key="1">
    <citation type="submission" date="2019-04" db="EMBL/GenBank/DDBJ databases">
        <title>Draft genome sequence of Robertkochia marina CC-AMO-30D.</title>
        <authorList>
            <person name="Hameed A."/>
            <person name="Lin S.-Y."/>
            <person name="Shahina M."/>
            <person name="Lai W.-A."/>
            <person name="Young C.-C."/>
        </authorList>
    </citation>
    <scope>NUCLEOTIDE SEQUENCE [LARGE SCALE GENOMIC DNA]</scope>
    <source>
        <strain evidence="9 10">CC-AMO-30D</strain>
    </source>
</reference>
<feature type="transmembrane region" description="Helical" evidence="8">
    <location>
        <begin position="134"/>
        <end position="154"/>
    </location>
</feature>
<protein>
    <submittedName>
        <fullName evidence="9">Aquaporin family protein</fullName>
    </submittedName>
</protein>
<dbReference type="Pfam" id="PF00230">
    <property type="entry name" value="MIP"/>
    <property type="match status" value="1"/>
</dbReference>
<keyword evidence="4 7" id="KW-0812">Transmembrane</keyword>
<keyword evidence="6 8" id="KW-0472">Membrane</keyword>
<organism evidence="9 10">
    <name type="scientific">Robertkochia marina</name>
    <dbReference type="NCBI Taxonomy" id="1227945"/>
    <lineage>
        <taxon>Bacteria</taxon>
        <taxon>Pseudomonadati</taxon>
        <taxon>Bacteroidota</taxon>
        <taxon>Flavobacteriia</taxon>
        <taxon>Flavobacteriales</taxon>
        <taxon>Flavobacteriaceae</taxon>
        <taxon>Robertkochia</taxon>
    </lineage>
</organism>
<dbReference type="SUPFAM" id="SSF81338">
    <property type="entry name" value="Aquaporin-like"/>
    <property type="match status" value="1"/>
</dbReference>
<dbReference type="Gene3D" id="1.20.1080.10">
    <property type="entry name" value="Glycerol uptake facilitator protein"/>
    <property type="match status" value="1"/>
</dbReference>
<dbReference type="EMBL" id="SSMC01000001">
    <property type="protein sequence ID" value="THD69172.1"/>
    <property type="molecule type" value="Genomic_DNA"/>
</dbReference>
<dbReference type="Proteomes" id="UP000305939">
    <property type="component" value="Unassembled WGS sequence"/>
</dbReference>
<dbReference type="InterPro" id="IPR000425">
    <property type="entry name" value="MIP"/>
</dbReference>
<evidence type="ECO:0000256" key="8">
    <source>
        <dbReference type="SAM" id="Phobius"/>
    </source>
</evidence>
<evidence type="ECO:0000256" key="2">
    <source>
        <dbReference type="ARBA" id="ARBA00006175"/>
    </source>
</evidence>
<dbReference type="PROSITE" id="PS00221">
    <property type="entry name" value="MIP"/>
    <property type="match status" value="1"/>
</dbReference>
<dbReference type="OrthoDB" id="9807293at2"/>
<dbReference type="PANTHER" id="PTHR43829:SF9">
    <property type="entry name" value="AQUAPORIN-9"/>
    <property type="match status" value="1"/>
</dbReference>
<evidence type="ECO:0000256" key="1">
    <source>
        <dbReference type="ARBA" id="ARBA00004141"/>
    </source>
</evidence>
<feature type="transmembrane region" description="Helical" evidence="8">
    <location>
        <begin position="174"/>
        <end position="193"/>
    </location>
</feature>
<dbReference type="NCBIfam" id="TIGR00861">
    <property type="entry name" value="MIP"/>
    <property type="match status" value="1"/>
</dbReference>
<name>A0A4S3M236_9FLAO</name>
<evidence type="ECO:0000313" key="9">
    <source>
        <dbReference type="EMBL" id="THD69172.1"/>
    </source>
</evidence>
<evidence type="ECO:0000256" key="3">
    <source>
        <dbReference type="ARBA" id="ARBA00022448"/>
    </source>
</evidence>
<feature type="transmembrane region" description="Helical" evidence="8">
    <location>
        <begin position="220"/>
        <end position="242"/>
    </location>
</feature>
<evidence type="ECO:0000256" key="5">
    <source>
        <dbReference type="ARBA" id="ARBA00022989"/>
    </source>
</evidence>
<dbReference type="RefSeq" id="WP_136334662.1">
    <property type="nucleotide sequence ID" value="NZ_QXMP01000001.1"/>
</dbReference>
<dbReference type="PANTHER" id="PTHR43829">
    <property type="entry name" value="AQUAPORIN OR AQUAGLYCEROPORIN RELATED"/>
    <property type="match status" value="1"/>
</dbReference>
<keyword evidence="5 8" id="KW-1133">Transmembrane helix</keyword>
<accession>A0A4S3M236</accession>
<gene>
    <name evidence="9" type="ORF">E7Z59_02245</name>
</gene>
<sequence length="244" mass="25937">MTPFFAEFFGTFMLILLGNGVVANVLLPGTKGNNGGWMVITTGWALAVFVGVVVAAPYSGAHINPAVTIGLALSGNFTWAQVPLYITAQMLGAMTGSFMVWLFYNDHYRKAEGPNMKLATFATIPAIRNLKTNLFSETAGTFVLMFTIFFFSSASLESEVAVPIGLGSLGALPVAFLVWVIGLSLGGTTGYAINPARDLGPRIVHMLLPLKNKGSSQWDYAWVPVVGPLLGTVIAVGVFLLLSL</sequence>
<evidence type="ECO:0000256" key="6">
    <source>
        <dbReference type="ARBA" id="ARBA00023136"/>
    </source>
</evidence>
<dbReference type="InterPro" id="IPR022357">
    <property type="entry name" value="MIP_CS"/>
</dbReference>
<dbReference type="InterPro" id="IPR023271">
    <property type="entry name" value="Aquaporin-like"/>
</dbReference>
<dbReference type="AlphaFoldDB" id="A0A4S3M236"/>